<evidence type="ECO:0000259" key="1">
    <source>
        <dbReference type="Pfam" id="PF09820"/>
    </source>
</evidence>
<dbReference type="Pfam" id="PF08011">
    <property type="entry name" value="PDDEXK_9"/>
    <property type="match status" value="1"/>
</dbReference>
<protein>
    <submittedName>
        <fullName evidence="2">Protein containing DUF1703</fullName>
    </submittedName>
</protein>
<evidence type="ECO:0000313" key="2">
    <source>
        <dbReference type="EMBL" id="EJX03040.1"/>
    </source>
</evidence>
<organism evidence="2">
    <name type="scientific">gut metagenome</name>
    <dbReference type="NCBI Taxonomy" id="749906"/>
    <lineage>
        <taxon>unclassified sequences</taxon>
        <taxon>metagenomes</taxon>
        <taxon>organismal metagenomes</taxon>
    </lineage>
</organism>
<dbReference type="Pfam" id="PF09820">
    <property type="entry name" value="AAA-ATPase_like"/>
    <property type="match status" value="1"/>
</dbReference>
<dbReference type="InterPro" id="IPR018631">
    <property type="entry name" value="AAA-ATPase-like_dom"/>
</dbReference>
<name>J9GS83_9ZZZZ</name>
<feature type="domain" description="AAA-ATPase-like" evidence="1">
    <location>
        <begin position="16"/>
        <end position="236"/>
    </location>
</feature>
<dbReference type="InterPro" id="IPR012547">
    <property type="entry name" value="PDDEXK_9"/>
</dbReference>
<accession>J9GS83</accession>
<proteinExistence type="predicted"/>
<dbReference type="EMBL" id="AMCI01002323">
    <property type="protein sequence ID" value="EJX03040.1"/>
    <property type="molecule type" value="Genomic_DNA"/>
</dbReference>
<dbReference type="AlphaFoldDB" id="J9GS83"/>
<dbReference type="PANTHER" id="PTHR34825:SF2">
    <property type="entry name" value="AAA-ATPASE-LIKE DOMAIN-CONTAINING PROTEIN"/>
    <property type="match status" value="1"/>
</dbReference>
<sequence length="592" mass="68971">MKMATPYQMPQRKRIPYGMMNFADVRESNCYFVDKTPFIHQIEKANKFFFFIRPRRFGKSLTMDMLAHYYDVLDKDHFEQWFGDLYIGQHPTPERNSYLVIRLNFAVVNAELNSYRQALDAHCRNRFEYFCDVYRDYLPEGILERLQQRNGAVDQLDFLIQECSKTDQSIYLFIDEYDHFTNKILSGSDCLNNYQSETHGTGYLRTFFDTIKSGTQTTLKRVFITGVSPVTMDDVTSGFNIGTNYSLSPEFNELTGFTENEVRAMLDYYAEACAGTPSAFHHTTDQLIEKMKPWYDNYCFAEESYGHTTMYNSTMVLYFLDNYIRSGGQLPKKMLEENIRVDYEKLRMLIRKDRAFAHDASIIQTIVEQGYITGDLKTGFPAEKITNPDNFVSLLYYFGMLTIDGTLEGDTKLSIPNQVVREQLYGYLLDTYQENDLGIDEYRRNQLYKGLAYRGQWKAYFDDIADSLHRYASQRDKQKGESFVHGFTLALTAQNRFYRPVSEQDTQASYADLFLMPRIEVYPDMKHSYIIELKYAKMKDSEAIVQQLRKEAIGQALAYAASETVQRSLGTTTLHRIVVVYHGMEMAVCEEV</sequence>
<reference evidence="2" key="1">
    <citation type="journal article" date="2012" name="PLoS ONE">
        <title>Gene sets for utilization of primary and secondary nutrition supplies in the distal gut of endangered iberian lynx.</title>
        <authorList>
            <person name="Alcaide M."/>
            <person name="Messina E."/>
            <person name="Richter M."/>
            <person name="Bargiela R."/>
            <person name="Peplies J."/>
            <person name="Huws S.A."/>
            <person name="Newbold C.J."/>
            <person name="Golyshin P.N."/>
            <person name="Simon M.A."/>
            <person name="Lopez G."/>
            <person name="Yakimov M.M."/>
            <person name="Ferrer M."/>
        </authorList>
    </citation>
    <scope>NUCLEOTIDE SEQUENCE</scope>
</reference>
<dbReference type="PANTHER" id="PTHR34825">
    <property type="entry name" value="CONSERVED PROTEIN, WITH A WEAK D-GALACTARATE DEHYDRATASE/ALTRONATE HYDROLASE DOMAIN"/>
    <property type="match status" value="1"/>
</dbReference>
<comment type="caution">
    <text evidence="2">The sequence shown here is derived from an EMBL/GenBank/DDBJ whole genome shotgun (WGS) entry which is preliminary data.</text>
</comment>
<gene>
    <name evidence="2" type="ORF">EVA_08869</name>
</gene>